<sequence>MKINIASNEVVHFIGIGGIGMSGLAQIMNNMGFTI</sequence>
<proteinExistence type="predicted"/>
<name>A0A382C532_9ZZZZ</name>
<organism evidence="2">
    <name type="scientific">marine metagenome</name>
    <dbReference type="NCBI Taxonomy" id="408172"/>
    <lineage>
        <taxon>unclassified sequences</taxon>
        <taxon>metagenomes</taxon>
        <taxon>ecological metagenomes</taxon>
    </lineage>
</organism>
<evidence type="ECO:0000313" key="2">
    <source>
        <dbReference type="EMBL" id="SVB20882.1"/>
    </source>
</evidence>
<feature type="domain" description="Mur ligase N-terminal catalytic" evidence="1">
    <location>
        <begin position="11"/>
        <end position="34"/>
    </location>
</feature>
<dbReference type="GO" id="GO:0016881">
    <property type="term" value="F:acid-amino acid ligase activity"/>
    <property type="evidence" value="ECO:0007669"/>
    <property type="project" value="InterPro"/>
</dbReference>
<dbReference type="AlphaFoldDB" id="A0A382C532"/>
<gene>
    <name evidence="2" type="ORF">METZ01_LOCUS173736</name>
</gene>
<dbReference type="Pfam" id="PF01225">
    <property type="entry name" value="Mur_ligase"/>
    <property type="match status" value="1"/>
</dbReference>
<accession>A0A382C532</accession>
<evidence type="ECO:0000259" key="1">
    <source>
        <dbReference type="Pfam" id="PF01225"/>
    </source>
</evidence>
<feature type="non-terminal residue" evidence="2">
    <location>
        <position position="35"/>
    </location>
</feature>
<dbReference type="EMBL" id="UINC01032737">
    <property type="protein sequence ID" value="SVB20882.1"/>
    <property type="molecule type" value="Genomic_DNA"/>
</dbReference>
<protein>
    <recommendedName>
        <fullName evidence="1">Mur ligase N-terminal catalytic domain-containing protein</fullName>
    </recommendedName>
</protein>
<dbReference type="SUPFAM" id="SSF51984">
    <property type="entry name" value="MurCD N-terminal domain"/>
    <property type="match status" value="1"/>
</dbReference>
<reference evidence="2" key="1">
    <citation type="submission" date="2018-05" db="EMBL/GenBank/DDBJ databases">
        <authorList>
            <person name="Lanie J.A."/>
            <person name="Ng W.-L."/>
            <person name="Kazmierczak K.M."/>
            <person name="Andrzejewski T.M."/>
            <person name="Davidsen T.M."/>
            <person name="Wayne K.J."/>
            <person name="Tettelin H."/>
            <person name="Glass J.I."/>
            <person name="Rusch D."/>
            <person name="Podicherti R."/>
            <person name="Tsui H.-C.T."/>
            <person name="Winkler M.E."/>
        </authorList>
    </citation>
    <scope>NUCLEOTIDE SEQUENCE</scope>
</reference>
<dbReference type="Gene3D" id="3.40.50.720">
    <property type="entry name" value="NAD(P)-binding Rossmann-like Domain"/>
    <property type="match status" value="1"/>
</dbReference>
<dbReference type="InterPro" id="IPR000713">
    <property type="entry name" value="Mur_ligase_N"/>
</dbReference>